<dbReference type="Proteomes" id="UP000672097">
    <property type="component" value="Unassembled WGS sequence"/>
</dbReference>
<keyword evidence="3" id="KW-0804">Transcription</keyword>
<dbReference type="PANTHER" id="PTHR30146">
    <property type="entry name" value="LACI-RELATED TRANSCRIPTIONAL REPRESSOR"/>
    <property type="match status" value="1"/>
</dbReference>
<dbReference type="InterPro" id="IPR046335">
    <property type="entry name" value="LacI/GalR-like_sensor"/>
</dbReference>
<organism evidence="5 6">
    <name type="scientific">Ideonella paludis</name>
    <dbReference type="NCBI Taxonomy" id="1233411"/>
    <lineage>
        <taxon>Bacteria</taxon>
        <taxon>Pseudomonadati</taxon>
        <taxon>Pseudomonadota</taxon>
        <taxon>Betaproteobacteria</taxon>
        <taxon>Burkholderiales</taxon>
        <taxon>Sphaerotilaceae</taxon>
        <taxon>Ideonella</taxon>
    </lineage>
</organism>
<dbReference type="Pfam" id="PF13377">
    <property type="entry name" value="Peripla_BP_3"/>
    <property type="match status" value="1"/>
</dbReference>
<dbReference type="SUPFAM" id="SSF53822">
    <property type="entry name" value="Periplasmic binding protein-like I"/>
    <property type="match status" value="1"/>
</dbReference>
<dbReference type="CDD" id="cd01392">
    <property type="entry name" value="HTH_LacI"/>
    <property type="match status" value="1"/>
</dbReference>
<dbReference type="Pfam" id="PF00356">
    <property type="entry name" value="LacI"/>
    <property type="match status" value="1"/>
</dbReference>
<keyword evidence="6" id="KW-1185">Reference proteome</keyword>
<evidence type="ECO:0000256" key="2">
    <source>
        <dbReference type="ARBA" id="ARBA00023125"/>
    </source>
</evidence>
<evidence type="ECO:0000313" key="6">
    <source>
        <dbReference type="Proteomes" id="UP000672097"/>
    </source>
</evidence>
<keyword evidence="2 5" id="KW-0238">DNA-binding</keyword>
<dbReference type="InterPro" id="IPR010982">
    <property type="entry name" value="Lambda_DNA-bd_dom_sf"/>
</dbReference>
<dbReference type="Gene3D" id="1.10.260.40">
    <property type="entry name" value="lambda repressor-like DNA-binding domains"/>
    <property type="match status" value="1"/>
</dbReference>
<reference evidence="5 6" key="1">
    <citation type="submission" date="2021-04" db="EMBL/GenBank/DDBJ databases">
        <title>The genome sequence of type strain Ideonella paludis KCTC 32238.</title>
        <authorList>
            <person name="Liu Y."/>
        </authorList>
    </citation>
    <scope>NUCLEOTIDE SEQUENCE [LARGE SCALE GENOMIC DNA]</scope>
    <source>
        <strain evidence="5 6">KCTC 32238</strain>
    </source>
</reference>
<dbReference type="SMART" id="SM00354">
    <property type="entry name" value="HTH_LACI"/>
    <property type="match status" value="1"/>
</dbReference>
<protein>
    <submittedName>
        <fullName evidence="5">LacI family DNA-binding transcriptional regulator</fullName>
    </submittedName>
</protein>
<evidence type="ECO:0000259" key="4">
    <source>
        <dbReference type="PROSITE" id="PS50932"/>
    </source>
</evidence>
<dbReference type="InterPro" id="IPR028082">
    <property type="entry name" value="Peripla_BP_I"/>
</dbReference>
<sequence>MADVARLAGVSVSTVSRALSGSELVNPETRARVIELARSLNYTINVGAQNLRLGQNRTVGLVIPLDTQSRQHISDPFFLALMGSIADALTEKGFDVLLSRVDAERLDHAASLVDTGRAMGVLLIGQWHHHDQLNALALRGVPIVVWGAQLPGQLYCTVGSDNVAGGELATAHLLAQGCKRILFVGDTDLPEVAQRYEGFVNALRAQGLKPEEGCLLKAPFATDLARPMIDDYLATQPPVDGLFACSDLLAMTAINALRAQGRQVPQDIPVVGYDDVELARHLHPSLTTVRQSIDRAGVVMVEALVALMKGQKVAPIQLPTELVQRESSRSTGHSV</sequence>
<accession>A0ABS5DZC9</accession>
<dbReference type="PROSITE" id="PS00356">
    <property type="entry name" value="HTH_LACI_1"/>
    <property type="match status" value="1"/>
</dbReference>
<evidence type="ECO:0000256" key="1">
    <source>
        <dbReference type="ARBA" id="ARBA00023015"/>
    </source>
</evidence>
<name>A0ABS5DZC9_9BURK</name>
<dbReference type="Gene3D" id="3.40.50.2300">
    <property type="match status" value="2"/>
</dbReference>
<dbReference type="PROSITE" id="PS50932">
    <property type="entry name" value="HTH_LACI_2"/>
    <property type="match status" value="1"/>
</dbReference>
<evidence type="ECO:0000313" key="5">
    <source>
        <dbReference type="EMBL" id="MBQ0936505.1"/>
    </source>
</evidence>
<gene>
    <name evidence="5" type="ORF">KAK11_14295</name>
</gene>
<feature type="domain" description="HTH lacI-type" evidence="4">
    <location>
        <begin position="1"/>
        <end position="53"/>
    </location>
</feature>
<evidence type="ECO:0000256" key="3">
    <source>
        <dbReference type="ARBA" id="ARBA00023163"/>
    </source>
</evidence>
<dbReference type="GO" id="GO:0003677">
    <property type="term" value="F:DNA binding"/>
    <property type="evidence" value="ECO:0007669"/>
    <property type="project" value="UniProtKB-KW"/>
</dbReference>
<proteinExistence type="predicted"/>
<comment type="caution">
    <text evidence="5">The sequence shown here is derived from an EMBL/GenBank/DDBJ whole genome shotgun (WGS) entry which is preliminary data.</text>
</comment>
<dbReference type="EMBL" id="JAGQDG010000005">
    <property type="protein sequence ID" value="MBQ0936505.1"/>
    <property type="molecule type" value="Genomic_DNA"/>
</dbReference>
<dbReference type="SUPFAM" id="SSF47413">
    <property type="entry name" value="lambda repressor-like DNA-binding domains"/>
    <property type="match status" value="1"/>
</dbReference>
<dbReference type="PANTHER" id="PTHR30146:SF120">
    <property type="entry name" value="ALANINE RACEMASE"/>
    <property type="match status" value="1"/>
</dbReference>
<dbReference type="CDD" id="cd06295">
    <property type="entry name" value="PBP1_CelR"/>
    <property type="match status" value="1"/>
</dbReference>
<dbReference type="InterPro" id="IPR000843">
    <property type="entry name" value="HTH_LacI"/>
</dbReference>
<keyword evidence="1" id="KW-0805">Transcription regulation</keyword>